<name>A0A7Y3YMV5_9VIBR</name>
<gene>
    <name evidence="1" type="ORF">F0245_07020</name>
</gene>
<proteinExistence type="predicted"/>
<dbReference type="EMBL" id="VTXW01000004">
    <property type="protein sequence ID" value="NOH33126.1"/>
    <property type="molecule type" value="Genomic_DNA"/>
</dbReference>
<evidence type="ECO:0000313" key="1">
    <source>
        <dbReference type="EMBL" id="NOH33126.1"/>
    </source>
</evidence>
<dbReference type="SUPFAM" id="SSF160631">
    <property type="entry name" value="SMI1/KNR4-like"/>
    <property type="match status" value="1"/>
</dbReference>
<dbReference type="AlphaFoldDB" id="A0A7Y3YMV5"/>
<dbReference type="Proteomes" id="UP000525336">
    <property type="component" value="Unassembled WGS sequence"/>
</dbReference>
<comment type="caution">
    <text evidence="1">The sequence shown here is derived from an EMBL/GenBank/DDBJ whole genome shotgun (WGS) entry which is preliminary data.</text>
</comment>
<reference evidence="1 2" key="1">
    <citation type="submission" date="2019-09" db="EMBL/GenBank/DDBJ databases">
        <title>Draft genome sequencing and comparative genomics of hatchery-associated Vibrios.</title>
        <authorList>
            <person name="Kehlet-Delgado H."/>
            <person name="Mueller R.S."/>
        </authorList>
    </citation>
    <scope>NUCLEOTIDE SEQUENCE [LARGE SCALE GENOMIC DNA]</scope>
    <source>
        <strain evidence="1 2">00-90-10</strain>
    </source>
</reference>
<dbReference type="InterPro" id="IPR037883">
    <property type="entry name" value="Knr4/Smi1-like_sf"/>
</dbReference>
<sequence length="117" mass="13244">MIYIPDYWLDFISKNNLSNKSFEVPDDFDLSGLGADFKVFARSEIDDETSNYYPGINVVKSGYIAVACCLCGSGDPYFINVNDGENGKLYRVYHDDNSIDIVVNNYKDILKFAEPEN</sequence>
<accession>A0A7Y3YMV5</accession>
<organism evidence="1 2">
    <name type="scientific">Vibrio chagasii</name>
    <dbReference type="NCBI Taxonomy" id="170679"/>
    <lineage>
        <taxon>Bacteria</taxon>
        <taxon>Pseudomonadati</taxon>
        <taxon>Pseudomonadota</taxon>
        <taxon>Gammaproteobacteria</taxon>
        <taxon>Vibrionales</taxon>
        <taxon>Vibrionaceae</taxon>
        <taxon>Vibrio</taxon>
    </lineage>
</organism>
<protein>
    <recommendedName>
        <fullName evidence="3">SMI1/KNR4 family protein</fullName>
    </recommendedName>
</protein>
<evidence type="ECO:0008006" key="3">
    <source>
        <dbReference type="Google" id="ProtNLM"/>
    </source>
</evidence>
<evidence type="ECO:0000313" key="2">
    <source>
        <dbReference type="Proteomes" id="UP000525336"/>
    </source>
</evidence>